<dbReference type="EMBL" id="SNZR01000011">
    <property type="protein sequence ID" value="TDR93595.1"/>
    <property type="molecule type" value="Genomic_DNA"/>
</dbReference>
<gene>
    <name evidence="4" type="ORF">EV668_0860</name>
</gene>
<dbReference type="GO" id="GO:0018845">
    <property type="term" value="F:2-hydroxychromene-2-carboxylate isomerase activity"/>
    <property type="evidence" value="ECO:0007669"/>
    <property type="project" value="UniProtKB-UniRule"/>
</dbReference>
<keyword evidence="1 4" id="KW-0413">Isomerase</keyword>
<organism evidence="4 5">
    <name type="scientific">Enterovirga rhinocerotis</name>
    <dbReference type="NCBI Taxonomy" id="1339210"/>
    <lineage>
        <taxon>Bacteria</taxon>
        <taxon>Pseudomonadati</taxon>
        <taxon>Pseudomonadota</taxon>
        <taxon>Alphaproteobacteria</taxon>
        <taxon>Hyphomicrobiales</taxon>
        <taxon>Methylobacteriaceae</taxon>
        <taxon>Enterovirga</taxon>
    </lineage>
</organism>
<dbReference type="PIRSF" id="PIRSF006386">
    <property type="entry name" value="HCCAis_GSTk"/>
    <property type="match status" value="1"/>
</dbReference>
<name>A0A4R7C8G0_9HYPH</name>
<dbReference type="GO" id="GO:0004364">
    <property type="term" value="F:glutathione transferase activity"/>
    <property type="evidence" value="ECO:0007669"/>
    <property type="project" value="TreeGrafter"/>
</dbReference>
<dbReference type="RefSeq" id="WP_245512835.1">
    <property type="nucleotide sequence ID" value="NZ_SNZR01000011.1"/>
</dbReference>
<dbReference type="Proteomes" id="UP000295122">
    <property type="component" value="Unassembled WGS sequence"/>
</dbReference>
<dbReference type="InterPro" id="IPR001853">
    <property type="entry name" value="DSBA-like_thioredoxin_dom"/>
</dbReference>
<protein>
    <recommendedName>
        <fullName evidence="1">2-hydroxychromene-2-carboxylate isomerase</fullName>
        <ecNumber evidence="1">5.99.1.4</ecNumber>
    </recommendedName>
</protein>
<dbReference type="GO" id="GO:0004602">
    <property type="term" value="F:glutathione peroxidase activity"/>
    <property type="evidence" value="ECO:0007669"/>
    <property type="project" value="TreeGrafter"/>
</dbReference>
<proteinExistence type="inferred from homology"/>
<reference evidence="4 5" key="1">
    <citation type="submission" date="2019-03" db="EMBL/GenBank/DDBJ databases">
        <title>Genomic Encyclopedia of Type Strains, Phase IV (KMG-IV): sequencing the most valuable type-strain genomes for metagenomic binning, comparative biology and taxonomic classification.</title>
        <authorList>
            <person name="Goeker M."/>
        </authorList>
    </citation>
    <scope>NUCLEOTIDE SEQUENCE [LARGE SCALE GENOMIC DNA]</scope>
    <source>
        <strain evidence="4 5">DSM 25903</strain>
    </source>
</reference>
<dbReference type="PANTHER" id="PTHR42943:SF2">
    <property type="entry name" value="GLUTATHIONE S-TRANSFERASE KAPPA 1"/>
    <property type="match status" value="1"/>
</dbReference>
<evidence type="ECO:0000256" key="2">
    <source>
        <dbReference type="PIRSR" id="PIRSR006386-1"/>
    </source>
</evidence>
<dbReference type="SUPFAM" id="SSF52833">
    <property type="entry name" value="Thioredoxin-like"/>
    <property type="match status" value="1"/>
</dbReference>
<dbReference type="GO" id="GO:1901170">
    <property type="term" value="P:naphthalene catabolic process"/>
    <property type="evidence" value="ECO:0007669"/>
    <property type="project" value="InterPro"/>
</dbReference>
<feature type="domain" description="DSBA-like thioredoxin" evidence="3">
    <location>
        <begin position="2"/>
        <end position="193"/>
    </location>
</feature>
<feature type="active site" description="Nucleophile" evidence="2">
    <location>
        <position position="10"/>
    </location>
</feature>
<evidence type="ECO:0000313" key="4">
    <source>
        <dbReference type="EMBL" id="TDR93595.1"/>
    </source>
</evidence>
<keyword evidence="5" id="KW-1185">Reference proteome</keyword>
<comment type="similarity">
    <text evidence="1">Belongs to the GST superfamily. NadH family.</text>
</comment>
<dbReference type="EC" id="5.99.1.4" evidence="1"/>
<accession>A0A4R7C8G0</accession>
<comment type="caution">
    <text evidence="4">The sequence shown here is derived from an EMBL/GenBank/DDBJ whole genome shotgun (WGS) entry which is preliminary data.</text>
</comment>
<evidence type="ECO:0000313" key="5">
    <source>
        <dbReference type="Proteomes" id="UP000295122"/>
    </source>
</evidence>
<evidence type="ECO:0000256" key="1">
    <source>
        <dbReference type="PIRNR" id="PIRNR006386"/>
    </source>
</evidence>
<dbReference type="CDD" id="cd03022">
    <property type="entry name" value="DsbA_HCCA_Iso"/>
    <property type="match status" value="1"/>
</dbReference>
<dbReference type="InterPro" id="IPR036249">
    <property type="entry name" value="Thioredoxin-like_sf"/>
</dbReference>
<dbReference type="PANTHER" id="PTHR42943">
    <property type="entry name" value="GLUTATHIONE S-TRANSFERASE KAPPA"/>
    <property type="match status" value="1"/>
</dbReference>
<evidence type="ECO:0000259" key="3">
    <source>
        <dbReference type="Pfam" id="PF01323"/>
    </source>
</evidence>
<comment type="catalytic activity">
    <reaction evidence="1">
        <text>2-hydroxychromene-2-carboxylate = (3E)-4-(2-hydroxyphenyl)-2-oxobut-3-enoate</text>
        <dbReference type="Rhea" id="RHEA:27401"/>
        <dbReference type="ChEBI" id="CHEBI:59350"/>
        <dbReference type="ChEBI" id="CHEBI:59353"/>
        <dbReference type="EC" id="5.99.1.4"/>
    </reaction>
</comment>
<dbReference type="GO" id="GO:0006749">
    <property type="term" value="P:glutathione metabolic process"/>
    <property type="evidence" value="ECO:0007669"/>
    <property type="project" value="TreeGrafter"/>
</dbReference>
<dbReference type="Gene3D" id="3.40.30.10">
    <property type="entry name" value="Glutaredoxin"/>
    <property type="match status" value="1"/>
</dbReference>
<dbReference type="Pfam" id="PF01323">
    <property type="entry name" value="DSBA"/>
    <property type="match status" value="1"/>
</dbReference>
<dbReference type="InterPro" id="IPR014440">
    <property type="entry name" value="HCCAis_GSTk"/>
</dbReference>
<dbReference type="AlphaFoldDB" id="A0A4R7C8G0"/>
<dbReference type="InterPro" id="IPR044087">
    <property type="entry name" value="NahD-like"/>
</dbReference>
<dbReference type="InterPro" id="IPR051924">
    <property type="entry name" value="GST_Kappa/NadH"/>
</dbReference>
<sequence>MIEYFLTTSSPWAYLGHAEFGRIAKTHGVAIRCRPMPVRRVFDETGGLPLPKRHPVRQAYRLVELQRWRERRGLALDLKPAIPLGDPSLADRTAIAIGLAGGDPMPFLGAAMAGLWAGRLDLSAAETVAHLADGVGLDGTALVAAAQGEEAGAVYEENFSAALTAGVFGAPSYVRDGEVFWGQDRLDLLERAVVSGRPAYRPG</sequence>